<protein>
    <submittedName>
        <fullName evidence="1">Uncharacterized protein</fullName>
    </submittedName>
</protein>
<sequence length="343" mass="39741">MKKIHSSAKYKHFLKKRHEYQLKRKQYPRYFMSHKHTQYNGAIQPGDTPFSIDAPTIFSIINNQIEMLNFFKDIKRNMNENCNLFIDMERVTLVTTDAIIYMLLFFDNLKEIYPNFKLNGNFPKDEKSKILLFHSGFLEKVFKTKNPYDQIKHKAILKIETGTDTNATLAGDIITFALNSLNEAPSYSSRRSYRNIIEAMSNTNNHAYEKNEKVKKWYLMALYDEESNKVSFSFLDSGHGIISTVKKKNFEKLGLISHISILESVLNAETHNNRSQTELIQRGKGLPSIYASFKSGYTDNLVIISNKAFLDAKNNQRIKLKHSFDGTLISWDFIQGGEKNETN</sequence>
<dbReference type="EMBL" id="CP007201">
    <property type="protein sequence ID" value="AHJ12994.1"/>
    <property type="molecule type" value="Genomic_DNA"/>
</dbReference>
<name>A0AA86AMJ2_SULMK</name>
<evidence type="ECO:0000313" key="2">
    <source>
        <dbReference type="Proteomes" id="UP000019322"/>
    </source>
</evidence>
<accession>A0AA86AMJ2</accession>
<proteinExistence type="predicted"/>
<dbReference type="KEGG" id="smul:SMUL_1739"/>
<organism evidence="1 2">
    <name type="scientific">Sulfurospirillum multivorans (strain DM 12446 / JCM 15788 / NBRC 109480)</name>
    <dbReference type="NCBI Taxonomy" id="1150621"/>
    <lineage>
        <taxon>Bacteria</taxon>
        <taxon>Pseudomonadati</taxon>
        <taxon>Campylobacterota</taxon>
        <taxon>Epsilonproteobacteria</taxon>
        <taxon>Campylobacterales</taxon>
        <taxon>Sulfurospirillaceae</taxon>
        <taxon>Sulfurospirillum</taxon>
    </lineage>
</organism>
<evidence type="ECO:0000313" key="1">
    <source>
        <dbReference type="EMBL" id="AHJ12994.1"/>
    </source>
</evidence>
<dbReference type="Proteomes" id="UP000019322">
    <property type="component" value="Chromosome"/>
</dbReference>
<reference evidence="1 2" key="1">
    <citation type="journal article" date="2014" name="Environ. Microbiol.">
        <title>Insights into organohalide respiration and the versatile catabolism of Sulfurospirillum multivorans gained from comparative genomics and physiological studies.</title>
        <authorList>
            <person name="Goris T."/>
            <person name="Schubert T."/>
            <person name="Gadkari J."/>
            <person name="Wubet T."/>
            <person name="Tarkka M."/>
            <person name="Buscot F."/>
            <person name="Adrian L."/>
            <person name="Diekert G."/>
        </authorList>
    </citation>
    <scope>NUCLEOTIDE SEQUENCE [LARGE SCALE GENOMIC DNA]</scope>
    <source>
        <strain evidence="2">DM 12446 / JCM 15788 / NBRC 109480</strain>
    </source>
</reference>
<gene>
    <name evidence="1" type="ORF">SMUL_1739</name>
</gene>
<dbReference type="RefSeq" id="WP_025344864.1">
    <property type="nucleotide sequence ID" value="NZ_CP007201.1"/>
</dbReference>
<dbReference type="AlphaFoldDB" id="A0AA86AMJ2"/>